<reference evidence="2" key="1">
    <citation type="submission" date="2021-06" db="EMBL/GenBank/DDBJ databases">
        <authorList>
            <person name="Kallberg Y."/>
            <person name="Tangrot J."/>
            <person name="Rosling A."/>
        </authorList>
    </citation>
    <scope>NUCLEOTIDE SEQUENCE</scope>
    <source>
        <strain evidence="2">FL966</strain>
    </source>
</reference>
<name>A0A9N9P8V7_9GLOM</name>
<evidence type="ECO:0000259" key="1">
    <source>
        <dbReference type="PROSITE" id="PS50011"/>
    </source>
</evidence>
<dbReference type="PANTHER" id="PTHR44329">
    <property type="entry name" value="SERINE/THREONINE-PROTEIN KINASE TNNI3K-RELATED"/>
    <property type="match status" value="1"/>
</dbReference>
<dbReference type="GO" id="GO:0004674">
    <property type="term" value="F:protein serine/threonine kinase activity"/>
    <property type="evidence" value="ECO:0007669"/>
    <property type="project" value="TreeGrafter"/>
</dbReference>
<dbReference type="GO" id="GO:0005524">
    <property type="term" value="F:ATP binding"/>
    <property type="evidence" value="ECO:0007669"/>
    <property type="project" value="InterPro"/>
</dbReference>
<dbReference type="InterPro" id="IPR051681">
    <property type="entry name" value="Ser/Thr_Kinases-Pseudokinases"/>
</dbReference>
<proteinExistence type="predicted"/>
<dbReference type="InterPro" id="IPR001245">
    <property type="entry name" value="Ser-Thr/Tyr_kinase_cat_dom"/>
</dbReference>
<dbReference type="OrthoDB" id="4062651at2759"/>
<dbReference type="PROSITE" id="PS50011">
    <property type="entry name" value="PROTEIN_KINASE_DOM"/>
    <property type="match status" value="1"/>
</dbReference>
<dbReference type="InterPro" id="IPR000719">
    <property type="entry name" value="Prot_kinase_dom"/>
</dbReference>
<evidence type="ECO:0000313" key="2">
    <source>
        <dbReference type="EMBL" id="CAG8816210.1"/>
    </source>
</evidence>
<evidence type="ECO:0000313" key="3">
    <source>
        <dbReference type="Proteomes" id="UP000789759"/>
    </source>
</evidence>
<dbReference type="EMBL" id="CAJVQA010044015">
    <property type="protein sequence ID" value="CAG8816210.1"/>
    <property type="molecule type" value="Genomic_DNA"/>
</dbReference>
<dbReference type="InterPro" id="IPR011009">
    <property type="entry name" value="Kinase-like_dom_sf"/>
</dbReference>
<accession>A0A9N9P8V7</accession>
<dbReference type="Proteomes" id="UP000789759">
    <property type="component" value="Unassembled WGS sequence"/>
</dbReference>
<dbReference type="PANTHER" id="PTHR44329:SF214">
    <property type="entry name" value="PROTEIN KINASE DOMAIN-CONTAINING PROTEIN"/>
    <property type="match status" value="1"/>
</dbReference>
<sequence length="72" mass="8247">RDIYSFGIIMWEISTGEEVFNDYEFNDDLAMKIGFGLRPEFAPGTPECYVELAKKCMDSDPKKRPTATYINA</sequence>
<gene>
    <name evidence="2" type="ORF">CPELLU_LOCUS19211</name>
</gene>
<dbReference type="AlphaFoldDB" id="A0A9N9P8V7"/>
<feature type="non-terminal residue" evidence="2">
    <location>
        <position position="72"/>
    </location>
</feature>
<protein>
    <submittedName>
        <fullName evidence="2">13463_t:CDS:1</fullName>
    </submittedName>
</protein>
<dbReference type="Gene3D" id="1.10.510.10">
    <property type="entry name" value="Transferase(Phosphotransferase) domain 1"/>
    <property type="match status" value="1"/>
</dbReference>
<dbReference type="Pfam" id="PF07714">
    <property type="entry name" value="PK_Tyr_Ser-Thr"/>
    <property type="match status" value="1"/>
</dbReference>
<comment type="caution">
    <text evidence="2">The sequence shown here is derived from an EMBL/GenBank/DDBJ whole genome shotgun (WGS) entry which is preliminary data.</text>
</comment>
<organism evidence="2 3">
    <name type="scientific">Cetraspora pellucida</name>
    <dbReference type="NCBI Taxonomy" id="1433469"/>
    <lineage>
        <taxon>Eukaryota</taxon>
        <taxon>Fungi</taxon>
        <taxon>Fungi incertae sedis</taxon>
        <taxon>Mucoromycota</taxon>
        <taxon>Glomeromycotina</taxon>
        <taxon>Glomeromycetes</taxon>
        <taxon>Diversisporales</taxon>
        <taxon>Gigasporaceae</taxon>
        <taxon>Cetraspora</taxon>
    </lineage>
</organism>
<dbReference type="SUPFAM" id="SSF56112">
    <property type="entry name" value="Protein kinase-like (PK-like)"/>
    <property type="match status" value="1"/>
</dbReference>
<feature type="non-terminal residue" evidence="2">
    <location>
        <position position="1"/>
    </location>
</feature>
<feature type="domain" description="Protein kinase" evidence="1">
    <location>
        <begin position="1"/>
        <end position="72"/>
    </location>
</feature>
<keyword evidence="3" id="KW-1185">Reference proteome</keyword>